<dbReference type="InterPro" id="IPR027417">
    <property type="entry name" value="P-loop_NTPase"/>
</dbReference>
<dbReference type="SMART" id="SM00327">
    <property type="entry name" value="VWA"/>
    <property type="match status" value="1"/>
</dbReference>
<dbReference type="InterPro" id="IPR003593">
    <property type="entry name" value="AAA+_ATPase"/>
</dbReference>
<evidence type="ECO:0000313" key="2">
    <source>
        <dbReference type="EnsemblMetazoa" id="PPA36980.1"/>
    </source>
</evidence>
<dbReference type="Gene3D" id="3.40.50.410">
    <property type="entry name" value="von Willebrand factor, type A domain"/>
    <property type="match status" value="1"/>
</dbReference>
<dbReference type="InterPro" id="IPR002035">
    <property type="entry name" value="VWF_A"/>
</dbReference>
<dbReference type="InterPro" id="IPR039891">
    <property type="entry name" value="VWA8"/>
</dbReference>
<dbReference type="PANTHER" id="PTHR21610:SF9">
    <property type="entry name" value="VON WILLEBRAND FACTOR A DOMAIN-CONTAINING PROTEIN 8"/>
    <property type="match status" value="1"/>
</dbReference>
<organism evidence="2 3">
    <name type="scientific">Pristionchus pacificus</name>
    <name type="common">Parasitic nematode worm</name>
    <dbReference type="NCBI Taxonomy" id="54126"/>
    <lineage>
        <taxon>Eukaryota</taxon>
        <taxon>Metazoa</taxon>
        <taxon>Ecdysozoa</taxon>
        <taxon>Nematoda</taxon>
        <taxon>Chromadorea</taxon>
        <taxon>Rhabditida</taxon>
        <taxon>Rhabditina</taxon>
        <taxon>Diplogasteromorpha</taxon>
        <taxon>Diplogasteroidea</taxon>
        <taxon>Neodiplogasteridae</taxon>
        <taxon>Pristionchus</taxon>
    </lineage>
</organism>
<dbReference type="PANTHER" id="PTHR21610">
    <property type="entry name" value="VON WILLEBRAND FACTOR A DOMAIN-CONTAINING PROTEIN 8"/>
    <property type="match status" value="1"/>
</dbReference>
<dbReference type="SUPFAM" id="SSF52540">
    <property type="entry name" value="P-loop containing nucleoside triphosphate hydrolases"/>
    <property type="match status" value="3"/>
</dbReference>
<sequence>MRIECLLSGNESHIDNGSLSVTKCYQKITVNILEPFHCEVNQDSENGCVEHDLMDFNEDTVVISLWIRRRGRGCDDIAIETTLVPTIPEIIGIVNDISDNRILDSSNTFTETGSMVKKEITVSDLIECESPVVEKVIPSFRSPESVENRTIHEFVQMRIEIQIGQRMGKSYGVQNDKEAPWKDIFDSVWRCILSTIERRSMRESQWKSLMWEERGIVVMLIGAGSATAIRRVTQHTGRFASTSKGNYLKIGNVSKAIIDARRPEFVPTGYAADVTKFDSNPELVAHLKWLLQKDLLNQDVFLIGPPGRLRSQIVLQYLELTQSEFEWLSITRDSTEGDIKQRREISGGTAFYSDLGAVRAAIDGRVLVIDGVEKAERNVLPILNNLLENREMQLDDGRFLMHHNKFNRLEEKYSLKELQSMGLERVSPLFRVIALGLPVPKFPGYPLDPPLRSRFQSRHVPDLSFDTVHLLCRSQSPRVPSSRLSNLISLVFALNAQETLPFPYVPVSNLERVAQIWNTVPDMPSEWAFKLLYPRDALLSDGETKRIKEFLNKFDIDGKKSTTRAVIAEDVKIPHGSDSIRPSPSFYPTTAHEEVITGLTASLSIGDIALLGPKGAGKSTVVKEMGARLGFRPTTLVVYQDMNSRELLQSRRMNEKGDTLWEDSPLVKAAREGGMCVLDGIDRVHPSSLSALAPLLHHRRIDLPDGSRLLGTDEYRMMADKTGLSEEELNKRRISEIKSSFRLILVGDTVSSLKGTRWMNSPIAALTPFVHMETLDMGEKASLIRSIVPRANTDTVATVVKFTEELTKSNDPALHAVASSLSLRRLIQIAKRETLEGGSIRSLLERATLSRFFPSLTRKSFDGLMDSMGIKDEEGKKEYDLHSEMAAVGGEGIKEGIEEEAMIPETLFYHNDHHSSILVEMARDFRLGEHLLLIGNQGVGKNKITDRFLQLINRPRQYMQLHRDTTVESLTLETKVEGGVVKCVDSALVRAVRNGQILVVDEADKASVHVIAVLKSLLDEGTLQLGDGRRIVPSSWIDPSKDNSNLIPLHPQFRAILLANRPGFPFLGNDLFGTIGDLCAVHVIDNPSRESEMKMLRQYAPNVDRSTLLKLIGAFDDLRKMSDDGSLQYPYSTREIVAVAKHLNEFPDDAITEVVKNVFDFDRYSTDRLDTVEEVFQKHGIPLGVHRVSVRVAEVMKIPSAIEIGRWRKREGREMIAPSVVEVEREWLSVPHSIDSYTKSSTRSELFTEQHHKIELPFGPNQLGTDLTVLGPNSLLAVAVNPSQMYWMHGEKEKTVVKFDLFSHGAFRGAQNDEPIIRVIRLDEEQALIHEETTGETLHFDTKGWSFSRLTSKAKGFMDTLNRIAQPMFGQKESWKFVPGDRVASYQKGGTRFDLLDRQLNCINLVLPEPIDRIVRVDGDTIIVHSGASSSILKEERHGWSLTPIEMNLEGQVNIRTTLKNGDGKDLLFDATNCYYAKSDDIGESPILASLRPPLSSLSMVDKGRPHYLADKALNRIDPTRNIERMGDDIIVRITPRFATPKEAVGKDESPMNIDGFLEAINTKSGEVAYIPVPPPRRVSYAGNRIARFTPTNFVMTKDVEEDRVLTLDTGGVVRSFEISRESLSKSFTQWKDMVEGKGKEKDRVEYTMKTPNRDMLKTPTVGKFDPSNAPHHGGGMWAGGSGGYNTAGLGGAGGPFRLDSGNDVHQIPEFAKRELPEHILKKAKELAKEEYAKRLKEIKMSEHDADAYKSLWERVEGNVKHVREIIDGFEAKKKERVWLRHQTTGDLDDSKLIEGVAGENNIYRCRQDKDPDPGTPQTKPKRLRVCMDLSGSMYRFNGYDKRLQRSMETALLVMTALEGKEEKVKYEITGHSGDGPYHPFVVKDNYPQNDKERLNVLRNMLAHTQFCASGDYTLEALADARKTLSKDEEADDRIVLLLSDANLERYGIQPKSLARLMDKDDGVKSYAILIGSLGEQAEELQSALPPGRSFVVKDTSQLPKIIQEIFDANIL</sequence>
<dbReference type="InterPro" id="IPR036465">
    <property type="entry name" value="vWFA_dom_sf"/>
</dbReference>
<dbReference type="GO" id="GO:0005524">
    <property type="term" value="F:ATP binding"/>
    <property type="evidence" value="ECO:0007669"/>
    <property type="project" value="InterPro"/>
</dbReference>
<dbReference type="EnsemblMetazoa" id="PPA36980.1">
    <property type="protein sequence ID" value="PPA36980.1"/>
    <property type="gene ID" value="WBGene00275349"/>
</dbReference>
<proteinExistence type="predicted"/>
<dbReference type="Pfam" id="PF07728">
    <property type="entry name" value="AAA_5"/>
    <property type="match status" value="3"/>
</dbReference>
<dbReference type="Proteomes" id="UP000005239">
    <property type="component" value="Unassembled WGS sequence"/>
</dbReference>
<protein>
    <submittedName>
        <fullName evidence="2">VWFA domain-containing protein</fullName>
    </submittedName>
</protein>
<dbReference type="SUPFAM" id="SSF53300">
    <property type="entry name" value="vWA-like"/>
    <property type="match status" value="1"/>
</dbReference>
<dbReference type="Gene3D" id="3.40.50.300">
    <property type="entry name" value="P-loop containing nucleotide triphosphate hydrolases"/>
    <property type="match status" value="3"/>
</dbReference>
<feature type="domain" description="VWFA" evidence="1">
    <location>
        <begin position="1823"/>
        <end position="2006"/>
    </location>
</feature>
<dbReference type="FunFam" id="3.40.50.300:FF:000587">
    <property type="entry name" value="von Willebrand factor A domain containing 8"/>
    <property type="match status" value="1"/>
</dbReference>
<accession>A0A8R1YTQ5</accession>
<dbReference type="SMART" id="SM00382">
    <property type="entry name" value="AAA"/>
    <property type="match status" value="3"/>
</dbReference>
<dbReference type="PROSITE" id="PS50234">
    <property type="entry name" value="VWFA"/>
    <property type="match status" value="1"/>
</dbReference>
<reference evidence="2" key="2">
    <citation type="submission" date="2022-06" db="UniProtKB">
        <authorList>
            <consortium name="EnsemblMetazoa"/>
        </authorList>
    </citation>
    <scope>IDENTIFICATION</scope>
    <source>
        <strain evidence="2">PS312</strain>
    </source>
</reference>
<reference evidence="3" key="1">
    <citation type="journal article" date="2008" name="Nat. Genet.">
        <title>The Pristionchus pacificus genome provides a unique perspective on nematode lifestyle and parasitism.</title>
        <authorList>
            <person name="Dieterich C."/>
            <person name="Clifton S.W."/>
            <person name="Schuster L.N."/>
            <person name="Chinwalla A."/>
            <person name="Delehaunty K."/>
            <person name="Dinkelacker I."/>
            <person name="Fulton L."/>
            <person name="Fulton R."/>
            <person name="Godfrey J."/>
            <person name="Minx P."/>
            <person name="Mitreva M."/>
            <person name="Roeseler W."/>
            <person name="Tian H."/>
            <person name="Witte H."/>
            <person name="Yang S.P."/>
            <person name="Wilson R.K."/>
            <person name="Sommer R.J."/>
        </authorList>
    </citation>
    <scope>NUCLEOTIDE SEQUENCE [LARGE SCALE GENOMIC DNA]</scope>
    <source>
        <strain evidence="3">PS312</strain>
    </source>
</reference>
<evidence type="ECO:0000259" key="1">
    <source>
        <dbReference type="PROSITE" id="PS50234"/>
    </source>
</evidence>
<dbReference type="GO" id="GO:0005737">
    <property type="term" value="C:cytoplasm"/>
    <property type="evidence" value="ECO:0000318"/>
    <property type="project" value="GO_Central"/>
</dbReference>
<keyword evidence="3" id="KW-1185">Reference proteome</keyword>
<name>A0A8R1YTQ5_PRIPA</name>
<gene>
    <name evidence="2" type="primary">WBGene00275349</name>
</gene>
<dbReference type="GO" id="GO:0016887">
    <property type="term" value="F:ATP hydrolysis activity"/>
    <property type="evidence" value="ECO:0007669"/>
    <property type="project" value="InterPro"/>
</dbReference>
<dbReference type="InterPro" id="IPR011704">
    <property type="entry name" value="ATPase_dyneun-rel_AAA"/>
</dbReference>
<evidence type="ECO:0000313" key="3">
    <source>
        <dbReference type="Proteomes" id="UP000005239"/>
    </source>
</evidence>